<feature type="compositionally biased region" description="Basic and acidic residues" evidence="12">
    <location>
        <begin position="802"/>
        <end position="811"/>
    </location>
</feature>
<evidence type="ECO:0000256" key="12">
    <source>
        <dbReference type="SAM" id="MobiDB-lite"/>
    </source>
</evidence>
<evidence type="ECO:0000256" key="11">
    <source>
        <dbReference type="SAM" id="Coils"/>
    </source>
</evidence>
<dbReference type="FunFam" id="1.10.510.10:FF:000751">
    <property type="entry name" value="Non-specific serine/threonine protein kinase"/>
    <property type="match status" value="1"/>
</dbReference>
<evidence type="ECO:0000256" key="8">
    <source>
        <dbReference type="ARBA" id="ARBA00038271"/>
    </source>
</evidence>
<dbReference type="EC" id="2.7.11.1" evidence="1"/>
<protein>
    <recommendedName>
        <fullName evidence="1">non-specific serine/threonine protein kinase</fullName>
        <ecNumber evidence="1">2.7.11.1</ecNumber>
    </recommendedName>
</protein>
<dbReference type="PROSITE" id="PS51285">
    <property type="entry name" value="AGC_KINASE_CTER"/>
    <property type="match status" value="1"/>
</dbReference>
<comment type="catalytic activity">
    <reaction evidence="9">
        <text>L-threonyl-[protein] + ATP = O-phospho-L-threonyl-[protein] + ADP + H(+)</text>
        <dbReference type="Rhea" id="RHEA:46608"/>
        <dbReference type="Rhea" id="RHEA-COMP:11060"/>
        <dbReference type="Rhea" id="RHEA-COMP:11605"/>
        <dbReference type="ChEBI" id="CHEBI:15378"/>
        <dbReference type="ChEBI" id="CHEBI:30013"/>
        <dbReference type="ChEBI" id="CHEBI:30616"/>
        <dbReference type="ChEBI" id="CHEBI:61977"/>
        <dbReference type="ChEBI" id="CHEBI:456216"/>
        <dbReference type="EC" id="2.7.11.1"/>
    </reaction>
</comment>
<dbReference type="SUPFAM" id="SSF56112">
    <property type="entry name" value="Protein kinase-like (PK-like)"/>
    <property type="match status" value="1"/>
</dbReference>
<dbReference type="GO" id="GO:0005524">
    <property type="term" value="F:ATP binding"/>
    <property type="evidence" value="ECO:0007669"/>
    <property type="project" value="UniProtKB-KW"/>
</dbReference>
<dbReference type="InterPro" id="IPR000719">
    <property type="entry name" value="Prot_kinase_dom"/>
</dbReference>
<feature type="compositionally biased region" description="Polar residues" evidence="12">
    <location>
        <begin position="643"/>
        <end position="655"/>
    </location>
</feature>
<keyword evidence="16" id="KW-1185">Reference proteome</keyword>
<dbReference type="EMBL" id="JANBUW010000122">
    <property type="protein sequence ID" value="KAJ2848904.1"/>
    <property type="molecule type" value="Genomic_DNA"/>
</dbReference>
<keyword evidence="3" id="KW-0597">Phosphoprotein</keyword>
<feature type="region of interest" description="Disordered" evidence="12">
    <location>
        <begin position="1148"/>
        <end position="1216"/>
    </location>
</feature>
<gene>
    <name evidence="15" type="primary">CDC42BPA</name>
    <name evidence="15" type="ORF">IWW36_003008</name>
</gene>
<keyword evidence="5" id="KW-0547">Nucleotide-binding</keyword>
<evidence type="ECO:0000256" key="9">
    <source>
        <dbReference type="ARBA" id="ARBA00047899"/>
    </source>
</evidence>
<evidence type="ECO:0000259" key="14">
    <source>
        <dbReference type="PROSITE" id="PS51285"/>
    </source>
</evidence>
<dbReference type="GO" id="GO:0004674">
    <property type="term" value="F:protein serine/threonine kinase activity"/>
    <property type="evidence" value="ECO:0007669"/>
    <property type="project" value="UniProtKB-KW"/>
</dbReference>
<dbReference type="InterPro" id="IPR050839">
    <property type="entry name" value="Rho-assoc_Ser/Thr_Kinase"/>
</dbReference>
<dbReference type="SMART" id="SM00133">
    <property type="entry name" value="S_TK_X"/>
    <property type="match status" value="1"/>
</dbReference>
<feature type="compositionally biased region" description="Polar residues" evidence="12">
    <location>
        <begin position="537"/>
        <end position="546"/>
    </location>
</feature>
<keyword evidence="7" id="KW-0067">ATP-binding</keyword>
<feature type="coiled-coil region" evidence="11">
    <location>
        <begin position="885"/>
        <end position="957"/>
    </location>
</feature>
<comment type="caution">
    <text evidence="15">The sequence shown here is derived from an EMBL/GenBank/DDBJ whole genome shotgun (WGS) entry which is preliminary data.</text>
</comment>
<dbReference type="PANTHER" id="PTHR22988">
    <property type="entry name" value="MYOTONIC DYSTROPHY S/T KINASE-RELATED"/>
    <property type="match status" value="1"/>
</dbReference>
<feature type="region of interest" description="Disordered" evidence="12">
    <location>
        <begin position="623"/>
        <end position="687"/>
    </location>
</feature>
<feature type="compositionally biased region" description="Polar residues" evidence="12">
    <location>
        <begin position="1102"/>
        <end position="1120"/>
    </location>
</feature>
<dbReference type="InterPro" id="IPR000961">
    <property type="entry name" value="AGC-kinase_C"/>
</dbReference>
<evidence type="ECO:0000256" key="5">
    <source>
        <dbReference type="ARBA" id="ARBA00022741"/>
    </source>
</evidence>
<dbReference type="Gene3D" id="1.10.510.10">
    <property type="entry name" value="Transferase(Phosphotransferase) domain 1"/>
    <property type="match status" value="1"/>
</dbReference>
<evidence type="ECO:0000256" key="10">
    <source>
        <dbReference type="ARBA" id="ARBA00048679"/>
    </source>
</evidence>
<feature type="domain" description="Protein kinase" evidence="13">
    <location>
        <begin position="81"/>
        <end position="348"/>
    </location>
</feature>
<dbReference type="GO" id="GO:0005737">
    <property type="term" value="C:cytoplasm"/>
    <property type="evidence" value="ECO:0007669"/>
    <property type="project" value="TreeGrafter"/>
</dbReference>
<feature type="compositionally biased region" description="Polar residues" evidence="12">
    <location>
        <begin position="1148"/>
        <end position="1157"/>
    </location>
</feature>
<organism evidence="15 16">
    <name type="scientific">Coemansia brasiliensis</name>
    <dbReference type="NCBI Taxonomy" id="2650707"/>
    <lineage>
        <taxon>Eukaryota</taxon>
        <taxon>Fungi</taxon>
        <taxon>Fungi incertae sedis</taxon>
        <taxon>Zoopagomycota</taxon>
        <taxon>Kickxellomycotina</taxon>
        <taxon>Kickxellomycetes</taxon>
        <taxon>Kickxellales</taxon>
        <taxon>Kickxellaceae</taxon>
        <taxon>Coemansia</taxon>
    </lineage>
</organism>
<evidence type="ECO:0000313" key="16">
    <source>
        <dbReference type="Proteomes" id="UP001139887"/>
    </source>
</evidence>
<evidence type="ECO:0000259" key="13">
    <source>
        <dbReference type="PROSITE" id="PS50011"/>
    </source>
</evidence>
<keyword evidence="6 15" id="KW-0418">Kinase</keyword>
<feature type="coiled-coil region" evidence="11">
    <location>
        <begin position="443"/>
        <end position="488"/>
    </location>
</feature>
<dbReference type="Pfam" id="PF00069">
    <property type="entry name" value="Pkinase"/>
    <property type="match status" value="1"/>
</dbReference>
<feature type="compositionally biased region" description="Low complexity" evidence="12">
    <location>
        <begin position="623"/>
        <end position="636"/>
    </location>
</feature>
<feature type="region of interest" description="Disordered" evidence="12">
    <location>
        <begin position="517"/>
        <end position="551"/>
    </location>
</feature>
<evidence type="ECO:0000256" key="2">
    <source>
        <dbReference type="ARBA" id="ARBA00022527"/>
    </source>
</evidence>
<evidence type="ECO:0000256" key="1">
    <source>
        <dbReference type="ARBA" id="ARBA00012513"/>
    </source>
</evidence>
<dbReference type="InterPro" id="IPR011009">
    <property type="entry name" value="Kinase-like_dom_sf"/>
</dbReference>
<evidence type="ECO:0000256" key="3">
    <source>
        <dbReference type="ARBA" id="ARBA00022553"/>
    </source>
</evidence>
<sequence length="1216" mass="132234">MPAVKTLEERGRVLTDALFAQDVLAYRGAIDTGAMLDTLLAMHEELNDRPFLSSPNICEFVARYKSTVDNVKTLRLSKNDFDFIRTLARGQFGIVDIVRSKHNRGVYAMKTLNKQALLSQREQAAFLEERDVLVLGKDSPWIPDLYAAFQDKDNLYIVMEFVAGGDLFSMLDRCENAVVDESAARFYAAELVLALEDLHKIGYIHRDCKPQNTLLDERGHVKLADFGSCARIDAAGAHEAKTSVPVGTCDYIAPETLRAREMGSSGAVNVSCDWWSLGAVLYEMLYGDPPFYSDSVPETYAKIMACEKNLAFDDDVAVSDQAKDLMRRLLVRQEERLSLEGIKAHAFFAGVDWATLRSQEAPFVPRISSPDDTSNFSVGEETEEDIGMAMARASSSRLGHGREYAGEQLPFIGFSYQPPALALATKRAAPPTPRGPRDDPSQVRVLRLRAEQAEAAVASAEARWAARQAKWEDERQMLEDKIAALEAQAMQPPRAITPLPARTRDSAVYVEREMVDRSVETEDATDRSVGPEAVIKTTPSPDSSQASDKDSAVAEACRGLAKQVASTLEAQLGAQAEHLETLTAAVNTLAAAAGTRIDDGLQAQKKELAQLSQLVQAALSPPQSGAATTAVGSPSSGAGGSPRLSSVASLSQAHQATGGAHARLSIGSTQTTRGGRRSISAVEDGAALDSHPKSVVATLVNEMSRNASAVGSINRVARAERRVSTGVASDALSVIGSKCDRLAALLEQQTTEISVVQQAQSSLLAMCSELKLAAATSHETPPAVPNGEASSSIDTQRRSRRKTEQLRRRAADPFSSMASRESAAGNENTRALELLKAATDDIIAGLRVQLTESESARAAAEARATELLGWIGRESKGRALLEDMIRTAQQACKLAETRLESMTNEREQLQASLAAKENELSSAQAAVETREKELRHLRRASRKAMDQLADLKGAQQRAADTDASERTRDALDEEIKEAAAVHVRLQFEIARLEGEVSRLESEKSQLAKDLAHRDKRLRDMEARLRQANDAADGIRVRGIDGDDDKFGSASGTKSHKRYKIQLQNMQKHIEYLETKLALATSENDMLKKQQQSGNGIRFPGFSRTTSSTSNGTADAQQGSSKPKARPASTMFPNLHSNMEAFASTISLNSASKQQQRPDSSEHAADSNNSNSSIASSSSTSRRRVPTEPHVRPRNDSLTSSFERIRSPFKGFRKHFT</sequence>
<keyword evidence="4 15" id="KW-0808">Transferase</keyword>
<dbReference type="AlphaFoldDB" id="A0A9W8LZD9"/>
<dbReference type="Gene3D" id="3.30.200.20">
    <property type="entry name" value="Phosphorylase Kinase, domain 1"/>
    <property type="match status" value="1"/>
</dbReference>
<feature type="domain" description="AGC-kinase C-terminal" evidence="14">
    <location>
        <begin position="349"/>
        <end position="426"/>
    </location>
</feature>
<evidence type="ECO:0000256" key="4">
    <source>
        <dbReference type="ARBA" id="ARBA00022679"/>
    </source>
</evidence>
<evidence type="ECO:0000313" key="15">
    <source>
        <dbReference type="EMBL" id="KAJ2848904.1"/>
    </source>
</evidence>
<dbReference type="OrthoDB" id="3638488at2759"/>
<evidence type="ECO:0000256" key="7">
    <source>
        <dbReference type="ARBA" id="ARBA00022840"/>
    </source>
</evidence>
<feature type="compositionally biased region" description="Basic and acidic residues" evidence="12">
    <location>
        <begin position="1184"/>
        <end position="1194"/>
    </location>
</feature>
<name>A0A9W8LZD9_9FUNG</name>
<dbReference type="GO" id="GO:0031032">
    <property type="term" value="P:actomyosin structure organization"/>
    <property type="evidence" value="ECO:0007669"/>
    <property type="project" value="TreeGrafter"/>
</dbReference>
<dbReference type="PANTHER" id="PTHR22988:SF71">
    <property type="entry name" value="CITRON RHO-INTERACTING KINASE"/>
    <property type="match status" value="1"/>
</dbReference>
<dbReference type="Proteomes" id="UP001139887">
    <property type="component" value="Unassembled WGS sequence"/>
</dbReference>
<keyword evidence="11" id="KW-0175">Coiled coil</keyword>
<proteinExistence type="inferred from homology"/>
<comment type="similarity">
    <text evidence="8">Belongs to the protein kinase superfamily. STE Ser/Thr protein kinase family. COT1 subfamily.</text>
</comment>
<dbReference type="GO" id="GO:0005856">
    <property type="term" value="C:cytoskeleton"/>
    <property type="evidence" value="ECO:0007669"/>
    <property type="project" value="TreeGrafter"/>
</dbReference>
<feature type="compositionally biased region" description="Polar residues" evidence="12">
    <location>
        <begin position="1085"/>
        <end position="1094"/>
    </location>
</feature>
<reference evidence="15" key="1">
    <citation type="submission" date="2022-07" db="EMBL/GenBank/DDBJ databases">
        <title>Phylogenomic reconstructions and comparative analyses of Kickxellomycotina fungi.</title>
        <authorList>
            <person name="Reynolds N.K."/>
            <person name="Stajich J.E."/>
            <person name="Barry K."/>
            <person name="Grigoriev I.V."/>
            <person name="Crous P."/>
            <person name="Smith M.E."/>
        </authorList>
    </citation>
    <scope>NUCLEOTIDE SEQUENCE</scope>
    <source>
        <strain evidence="15">NRRL 1566</strain>
    </source>
</reference>
<comment type="catalytic activity">
    <reaction evidence="10">
        <text>L-seryl-[protein] + ATP = O-phospho-L-seryl-[protein] + ADP + H(+)</text>
        <dbReference type="Rhea" id="RHEA:17989"/>
        <dbReference type="Rhea" id="RHEA-COMP:9863"/>
        <dbReference type="Rhea" id="RHEA-COMP:11604"/>
        <dbReference type="ChEBI" id="CHEBI:15378"/>
        <dbReference type="ChEBI" id="CHEBI:29999"/>
        <dbReference type="ChEBI" id="CHEBI:30616"/>
        <dbReference type="ChEBI" id="CHEBI:83421"/>
        <dbReference type="ChEBI" id="CHEBI:456216"/>
        <dbReference type="EC" id="2.7.11.1"/>
    </reaction>
</comment>
<keyword evidence="2" id="KW-0723">Serine/threonine-protein kinase</keyword>
<accession>A0A9W8LZD9</accession>
<dbReference type="PROSITE" id="PS50011">
    <property type="entry name" value="PROTEIN_KINASE_DOM"/>
    <property type="match status" value="1"/>
</dbReference>
<evidence type="ECO:0000256" key="6">
    <source>
        <dbReference type="ARBA" id="ARBA00022777"/>
    </source>
</evidence>
<feature type="region of interest" description="Disordered" evidence="12">
    <location>
        <begin position="1085"/>
        <end position="1131"/>
    </location>
</feature>
<feature type="region of interest" description="Disordered" evidence="12">
    <location>
        <begin position="777"/>
        <end position="826"/>
    </location>
</feature>
<feature type="compositionally biased region" description="Basic and acidic residues" evidence="12">
    <location>
        <begin position="517"/>
        <end position="526"/>
    </location>
</feature>
<feature type="compositionally biased region" description="Low complexity" evidence="12">
    <location>
        <begin position="1165"/>
        <end position="1179"/>
    </location>
</feature>